<evidence type="ECO:0000313" key="1">
    <source>
        <dbReference type="EMBL" id="MBS4186349.1"/>
    </source>
</evidence>
<accession>A0A942T590</accession>
<proteinExistence type="predicted"/>
<name>A0A942T590_9BACI</name>
<dbReference type="Pfam" id="PF06338">
    <property type="entry name" value="ComK"/>
    <property type="match status" value="1"/>
</dbReference>
<gene>
    <name evidence="2" type="ORF">KHB02_027860</name>
    <name evidence="1" type="ORF">KHB02_33820</name>
</gene>
<dbReference type="EMBL" id="JAGYPE020000093">
    <property type="protein sequence ID" value="MCH6269352.1"/>
    <property type="molecule type" value="Genomic_DNA"/>
</dbReference>
<keyword evidence="3" id="KW-1185">Reference proteome</keyword>
<comment type="caution">
    <text evidence="1">The sequence shown here is derived from an EMBL/GenBank/DDBJ whole genome shotgun (WGS) entry which is preliminary data.</text>
</comment>
<dbReference type="Proteomes" id="UP000677265">
    <property type="component" value="Unassembled WGS sequence"/>
</dbReference>
<dbReference type="AlphaFoldDB" id="A0A942T590"/>
<dbReference type="GO" id="GO:0030420">
    <property type="term" value="P:establishment of competence for transformation"/>
    <property type="evidence" value="ECO:0007669"/>
    <property type="project" value="InterPro"/>
</dbReference>
<protein>
    <submittedName>
        <fullName evidence="1">Competence protein ComK</fullName>
    </submittedName>
</protein>
<dbReference type="EMBL" id="JAGYPE010000007">
    <property type="protein sequence ID" value="MBS4186349.1"/>
    <property type="molecule type" value="Genomic_DNA"/>
</dbReference>
<sequence length="182" mass="20853">MLDIEKFYIINQQFMNMAGHYDRNGKPCSLVRELDRTIIVDKSPLEILADSIRCIGFDLKGAIATAKWILGDISMCPIMVNPIHNICVFATKSAKHEDAMWFNPEYIVRTNGFYLKTKVTLRNGLIITVPCRLTSFNTKLQNADQLKKITGELGSNPLSFVLHPRREQLLKSQKRSRKKIKK</sequence>
<organism evidence="1">
    <name type="scientific">Neobacillus citreus</name>
    <dbReference type="NCBI Taxonomy" id="2833578"/>
    <lineage>
        <taxon>Bacteria</taxon>
        <taxon>Bacillati</taxon>
        <taxon>Bacillota</taxon>
        <taxon>Bacilli</taxon>
        <taxon>Bacillales</taxon>
        <taxon>Bacillaceae</taxon>
        <taxon>Neobacillus</taxon>
    </lineage>
</organism>
<reference evidence="1" key="1">
    <citation type="submission" date="2021-05" db="EMBL/GenBank/DDBJ databases">
        <title>Novel Bacillus species.</title>
        <authorList>
            <person name="Liu G."/>
        </authorList>
    </citation>
    <scope>NUCLEOTIDE SEQUENCE</scope>
    <source>
        <strain evidence="1 3">FJAT-50051</strain>
    </source>
</reference>
<evidence type="ECO:0000313" key="3">
    <source>
        <dbReference type="Proteomes" id="UP000677265"/>
    </source>
</evidence>
<evidence type="ECO:0000313" key="2">
    <source>
        <dbReference type="EMBL" id="MCH6269352.1"/>
    </source>
</evidence>
<dbReference type="RefSeq" id="WP_213146167.1">
    <property type="nucleotide sequence ID" value="NZ_JAGYPE020000093.1"/>
</dbReference>
<dbReference type="InterPro" id="IPR010461">
    <property type="entry name" value="ComK"/>
</dbReference>